<dbReference type="Proteomes" id="UP001642464">
    <property type="component" value="Unassembled WGS sequence"/>
</dbReference>
<sequence>MAPKGISNRTLLAKQKGIKMGMNVSVTYREEGKGSLLKYEGIMADRRIGGTDRESYIELKNTILIGKENEVVATEGVKRFYDAWIEDMDQAEKRLPQEITTAQAAAAARRTVGAPGNRKRLEVPVVASIWLAGGGPQKMFKQHGDSEGSDCTKRTTKKGSLHFGRLPQKSVVLRTKSLGPRQAAPPRPERSSLDLPSCVHLRPFGCGSQPCNTGFDLQPYRFNRLVSSCLALVCSSSFEGPLSGLSNHPPSRLQVAKAAVA</sequence>
<evidence type="ECO:0000313" key="1">
    <source>
        <dbReference type="EMBL" id="CAK9067245.1"/>
    </source>
</evidence>
<comment type="caution">
    <text evidence="1">The sequence shown here is derived from an EMBL/GenBank/DDBJ whole genome shotgun (WGS) entry which is preliminary data.</text>
</comment>
<protein>
    <submittedName>
        <fullName evidence="1">Uncharacterized protein</fullName>
    </submittedName>
</protein>
<organism evidence="1 2">
    <name type="scientific">Durusdinium trenchii</name>
    <dbReference type="NCBI Taxonomy" id="1381693"/>
    <lineage>
        <taxon>Eukaryota</taxon>
        <taxon>Sar</taxon>
        <taxon>Alveolata</taxon>
        <taxon>Dinophyceae</taxon>
        <taxon>Suessiales</taxon>
        <taxon>Symbiodiniaceae</taxon>
        <taxon>Durusdinium</taxon>
    </lineage>
</organism>
<proteinExistence type="predicted"/>
<evidence type="ECO:0000313" key="2">
    <source>
        <dbReference type="Proteomes" id="UP001642464"/>
    </source>
</evidence>
<reference evidence="1 2" key="1">
    <citation type="submission" date="2024-02" db="EMBL/GenBank/DDBJ databases">
        <authorList>
            <person name="Chen Y."/>
            <person name="Shah S."/>
            <person name="Dougan E. K."/>
            <person name="Thang M."/>
            <person name="Chan C."/>
        </authorList>
    </citation>
    <scope>NUCLEOTIDE SEQUENCE [LARGE SCALE GENOMIC DNA]</scope>
</reference>
<gene>
    <name evidence="1" type="ORF">SCF082_LOCUS34079</name>
</gene>
<keyword evidence="2" id="KW-1185">Reference proteome</keyword>
<dbReference type="EMBL" id="CAXAMM010030935">
    <property type="protein sequence ID" value="CAK9067245.1"/>
    <property type="molecule type" value="Genomic_DNA"/>
</dbReference>
<name>A0ABP0NTZ4_9DINO</name>
<accession>A0ABP0NTZ4</accession>